<keyword evidence="3" id="KW-1185">Reference proteome</keyword>
<dbReference type="PIRSF" id="PIRSF037004">
    <property type="entry name" value="UCP037004"/>
    <property type="match status" value="1"/>
</dbReference>
<proteinExistence type="predicted"/>
<feature type="domain" description="DUF1722" evidence="1">
    <location>
        <begin position="193"/>
        <end position="309"/>
    </location>
</feature>
<dbReference type="OrthoDB" id="495783at2"/>
<dbReference type="Pfam" id="PF08349">
    <property type="entry name" value="DUF1722"/>
    <property type="match status" value="1"/>
</dbReference>
<gene>
    <name evidence="2" type="ORF">EKG39_11655</name>
</gene>
<evidence type="ECO:0000259" key="1">
    <source>
        <dbReference type="Pfam" id="PF08349"/>
    </source>
</evidence>
<evidence type="ECO:0000313" key="3">
    <source>
        <dbReference type="Proteomes" id="UP000282060"/>
    </source>
</evidence>
<name>A0A431W9A7_9GAMM</name>
<dbReference type="PANTHER" id="PTHR30087">
    <property type="entry name" value="INNER MEMBRANE PROTEIN"/>
    <property type="match status" value="1"/>
</dbReference>
<dbReference type="RefSeq" id="WP_126505928.1">
    <property type="nucleotide sequence ID" value="NZ_RXNV01000004.1"/>
</dbReference>
<dbReference type="InterPro" id="IPR013560">
    <property type="entry name" value="DUF1722"/>
</dbReference>
<sequence>MGESDIPKIKIGISACLMGEKVRFDSGHKKNAYINSTLGDYFEFTSFCPEMDIGLGVPREPIRLVSSEEGVRCIGSRTPELDVTELLYQSAEKKKRWHEELCGYILKKDSPSCGMERVKLYKSEMAERKGVGLYAERLMENFPNLPVEEEGRLGDARLRENFIQRVYIFSRWKSVKQNGFSLSELQNFHARHKYIFMSHDQIRAKQLGNLLANGSATELEDLSSTYLTEMMALLKKVASRNNHVNTLQHIQGYLKKQLTADDKQEMQASIEAYRRGLLPLIVPITLLRHHFRLYPNAYITESFYMQPHPGELMLLNNL</sequence>
<dbReference type="EMBL" id="RXNV01000004">
    <property type="protein sequence ID" value="RTR32083.1"/>
    <property type="molecule type" value="Genomic_DNA"/>
</dbReference>
<dbReference type="Proteomes" id="UP000282060">
    <property type="component" value="Unassembled WGS sequence"/>
</dbReference>
<protein>
    <submittedName>
        <fullName evidence="2">DUF1722 domain-containing protein</fullName>
    </submittedName>
</protein>
<evidence type="ECO:0000313" key="2">
    <source>
        <dbReference type="EMBL" id="RTR32083.1"/>
    </source>
</evidence>
<comment type="caution">
    <text evidence="2">The sequence shown here is derived from an EMBL/GenBank/DDBJ whole genome shotgun (WGS) entry which is preliminary data.</text>
</comment>
<dbReference type="InterPro" id="IPR007553">
    <property type="entry name" value="2-thiour_desulf"/>
</dbReference>
<accession>A0A431W9A7</accession>
<reference evidence="2 3" key="1">
    <citation type="submission" date="2018-12" db="EMBL/GenBank/DDBJ databases">
        <authorList>
            <person name="Yu L."/>
        </authorList>
    </citation>
    <scope>NUCLEOTIDE SEQUENCE [LARGE SCALE GENOMIC DNA]</scope>
    <source>
        <strain evidence="2 3">HAW-EB5</strain>
    </source>
</reference>
<dbReference type="PANTHER" id="PTHR30087:SF0">
    <property type="entry name" value="INNER MEMBRANE PROTEIN"/>
    <property type="match status" value="1"/>
</dbReference>
<dbReference type="AlphaFoldDB" id="A0A431W9A7"/>
<dbReference type="Pfam" id="PF04463">
    <property type="entry name" value="2-thiour_desulf"/>
    <property type="match status" value="1"/>
</dbReference>
<organism evidence="2 3">
    <name type="scientific">Shewanella atlantica</name>
    <dbReference type="NCBI Taxonomy" id="271099"/>
    <lineage>
        <taxon>Bacteria</taxon>
        <taxon>Pseudomonadati</taxon>
        <taxon>Pseudomonadota</taxon>
        <taxon>Gammaproteobacteria</taxon>
        <taxon>Alteromonadales</taxon>
        <taxon>Shewanellaceae</taxon>
        <taxon>Shewanella</taxon>
    </lineage>
</organism>
<dbReference type="InterPro" id="IPR017087">
    <property type="entry name" value="UCP037004"/>
</dbReference>